<dbReference type="Gene3D" id="3.40.50.2300">
    <property type="match status" value="1"/>
</dbReference>
<dbReference type="SMART" id="SM00950">
    <property type="entry name" value="Piwi"/>
    <property type="match status" value="1"/>
</dbReference>
<dbReference type="Proteomes" id="UP001500936">
    <property type="component" value="Unassembled WGS sequence"/>
</dbReference>
<proteinExistence type="inferred from homology"/>
<dbReference type="InterPro" id="IPR012337">
    <property type="entry name" value="RNaseH-like_sf"/>
</dbReference>
<dbReference type="InterPro" id="IPR036397">
    <property type="entry name" value="RNaseH_sf"/>
</dbReference>
<dbReference type="Gene3D" id="3.30.420.10">
    <property type="entry name" value="Ribonuclease H-like superfamily/Ribonuclease H"/>
    <property type="match status" value="1"/>
</dbReference>
<accession>A0ABP8KYA0</accession>
<gene>
    <name evidence="4" type="ORF">GCM10023187_52070</name>
</gene>
<dbReference type="SUPFAM" id="SSF53098">
    <property type="entry name" value="Ribonuclease H-like"/>
    <property type="match status" value="1"/>
</dbReference>
<reference evidence="5" key="1">
    <citation type="journal article" date="2019" name="Int. J. Syst. Evol. Microbiol.">
        <title>The Global Catalogue of Microorganisms (GCM) 10K type strain sequencing project: providing services to taxonomists for standard genome sequencing and annotation.</title>
        <authorList>
            <consortium name="The Broad Institute Genomics Platform"/>
            <consortium name="The Broad Institute Genome Sequencing Center for Infectious Disease"/>
            <person name="Wu L."/>
            <person name="Ma J."/>
        </authorList>
    </citation>
    <scope>NUCLEOTIDE SEQUENCE [LARGE SCALE GENOMIC DNA]</scope>
    <source>
        <strain evidence="5">JCM 17925</strain>
    </source>
</reference>
<evidence type="ECO:0000313" key="4">
    <source>
        <dbReference type="EMBL" id="GAA4418550.1"/>
    </source>
</evidence>
<dbReference type="Pfam" id="PF02171">
    <property type="entry name" value="Piwi"/>
    <property type="match status" value="1"/>
</dbReference>
<name>A0ABP8KYA0_9BACT</name>
<sequence>MSSITINFAPLKQQEFTIPLFRRVKFNMEERNEDKTVFSLQLPIDENTLEIKQYYWLSFEKQEGYEPKEYSSLIDVNLTKRYLFYLLVNKCQLILTSDDFKINLEYGDNKIKFVLKIHPEGSEVLWLSPYYLYKNKEYGFLIDYKFDRNPNQVFNRRIQQLSLSLDNENRPNKELCLDKFEKLKEFAKKYYKLLFSKQLIDFESFVQLPSEPLMPREYLFKGNKTASTPSVGLNMYGPYKEVEKPVVFYFYRNEDEKDKAFKLYSTLISSDNRFYKGLQQTYSLSINQDNIRGLDASKYKNTIAIEDLATRLKERHPNQHIIILAFNPFKEEKGESKKRYLRIKYGFAQKNIPVQFAVYNTITNSNSLSSAIPNLALAIFAKLGGYPWRVKPSYENCLVIGVSQTIHRQMNSKDKKYIAYSVLLDTGGIYKSLEVLSAEKDQVKYITTLKTRLASVLNEAQNQYTKVVLHVSFKLKRKELNAIRQVIESFENAIEFVVMRINTENNFWGYDQSQAHLTPTKNQYVELSDSKYLLWLDGLNQSSDNPTKRYSGPIYVDFYYTNAVLDSVRKKQYLQDLLNLSGANWRGMNAKAVPVSIQYCKLVSNYIKDFKEYLNIDTLQQEFINPWFL</sequence>
<evidence type="ECO:0000259" key="3">
    <source>
        <dbReference type="PROSITE" id="PS50822"/>
    </source>
</evidence>
<feature type="domain" description="Piwi" evidence="3">
    <location>
        <begin position="321"/>
        <end position="612"/>
    </location>
</feature>
<comment type="caution">
    <text evidence="4">The sequence shown here is derived from an EMBL/GenBank/DDBJ whole genome shotgun (WGS) entry which is preliminary data.</text>
</comment>
<evidence type="ECO:0000256" key="2">
    <source>
        <dbReference type="ARBA" id="ARBA00035032"/>
    </source>
</evidence>
<dbReference type="EMBL" id="BAABHB010000017">
    <property type="protein sequence ID" value="GAA4418550.1"/>
    <property type="molecule type" value="Genomic_DNA"/>
</dbReference>
<dbReference type="InterPro" id="IPR003165">
    <property type="entry name" value="Piwi"/>
</dbReference>
<comment type="similarity">
    <text evidence="1">Belongs to the argonaute family. Long pAgo subfamily.</text>
</comment>
<evidence type="ECO:0000313" key="5">
    <source>
        <dbReference type="Proteomes" id="UP001500936"/>
    </source>
</evidence>
<dbReference type="RefSeq" id="WP_345270993.1">
    <property type="nucleotide sequence ID" value="NZ_BAABHB010000017.1"/>
</dbReference>
<protein>
    <recommendedName>
        <fullName evidence="2">Protein argonaute</fullName>
    </recommendedName>
</protein>
<dbReference type="PROSITE" id="PS50822">
    <property type="entry name" value="PIWI"/>
    <property type="match status" value="1"/>
</dbReference>
<evidence type="ECO:0000256" key="1">
    <source>
        <dbReference type="ARBA" id="ARBA00035012"/>
    </source>
</evidence>
<keyword evidence="5" id="KW-1185">Reference proteome</keyword>
<organism evidence="4 5">
    <name type="scientific">Nibrella viscosa</name>
    <dbReference type="NCBI Taxonomy" id="1084524"/>
    <lineage>
        <taxon>Bacteria</taxon>
        <taxon>Pseudomonadati</taxon>
        <taxon>Bacteroidota</taxon>
        <taxon>Cytophagia</taxon>
        <taxon>Cytophagales</taxon>
        <taxon>Spirosomataceae</taxon>
        <taxon>Nibrella</taxon>
    </lineage>
</organism>